<dbReference type="GeneID" id="80457014"/>
<accession>A0A7T3N9R7</accession>
<dbReference type="RefSeq" id="YP_010774055.1">
    <property type="nucleotide sequence ID" value="NC_074751.1"/>
</dbReference>
<name>A0A7T3N9R7_9CAUD</name>
<dbReference type="NCBIfam" id="TIGR01558">
    <property type="entry name" value="sm_term_P27"/>
    <property type="match status" value="1"/>
</dbReference>
<protein>
    <submittedName>
        <fullName evidence="1">Putative terminase small subunit</fullName>
    </submittedName>
</protein>
<dbReference type="KEGG" id="vg:80457014"/>
<organism evidence="1 2">
    <name type="scientific">Serratia phage vB_SmaS_Rovert</name>
    <dbReference type="NCBI Taxonomy" id="2777363"/>
    <lineage>
        <taxon>Viruses</taxon>
        <taxon>Duplodnaviria</taxon>
        <taxon>Heunggongvirae</taxon>
        <taxon>Uroviricota</taxon>
        <taxon>Caudoviricetes</taxon>
        <taxon>Rovertvirus</taxon>
        <taxon>Rovertvirus rovert</taxon>
    </lineage>
</organism>
<dbReference type="Pfam" id="PF05119">
    <property type="entry name" value="Terminase_4"/>
    <property type="match status" value="1"/>
</dbReference>
<sequence length="165" mass="18929">MAGRVGVPLAIHDLKGNPSKLNMKEEKAKQANYPPLAPDAQPPEYFTAEEKQYWFELAQRFNAIKVLTTMDTMALELLITAYGEWRRHRDFLSVRGYSYETSTSMGDTKYNKFPEAELMINAWERIFKMLQQFGWTPASRSKVSPISDHKADLVQMFTQSGARGK</sequence>
<dbReference type="InterPro" id="IPR006448">
    <property type="entry name" value="Phage_term_ssu_P27"/>
</dbReference>
<dbReference type="Proteomes" id="UP000595249">
    <property type="component" value="Segment"/>
</dbReference>
<keyword evidence="2" id="KW-1185">Reference proteome</keyword>
<dbReference type="EMBL" id="MW021761">
    <property type="protein sequence ID" value="QPX74969.1"/>
    <property type="molecule type" value="Genomic_DNA"/>
</dbReference>
<reference evidence="1 2" key="1">
    <citation type="submission" date="2020-09" db="EMBL/GenBank/DDBJ databases">
        <authorList>
            <person name="Marshall N."/>
            <person name="Wilson M.E."/>
            <person name="Walker J.K."/>
            <person name="Johnson L."/>
            <person name="Sharma R."/>
            <person name="Carr E."/>
            <person name="Grose J.H."/>
        </authorList>
    </citation>
    <scope>NUCLEOTIDE SEQUENCE [LARGE SCALE GENOMIC DNA]</scope>
</reference>
<evidence type="ECO:0000313" key="1">
    <source>
        <dbReference type="EMBL" id="QPX74969.1"/>
    </source>
</evidence>
<evidence type="ECO:0000313" key="2">
    <source>
        <dbReference type="Proteomes" id="UP000595249"/>
    </source>
</evidence>
<proteinExistence type="predicted"/>